<dbReference type="InterPro" id="IPR007809">
    <property type="entry name" value="FlgN-like"/>
</dbReference>
<evidence type="ECO:0000313" key="6">
    <source>
        <dbReference type="Proteomes" id="UP000439994"/>
    </source>
</evidence>
<name>A0A6N8F5H3_9GAMM</name>
<comment type="caution">
    <text evidence="5">The sequence shown here is derived from an EMBL/GenBank/DDBJ whole genome shotgun (WGS) entry which is preliminary data.</text>
</comment>
<dbReference type="GO" id="GO:0044780">
    <property type="term" value="P:bacterial-type flagellum assembly"/>
    <property type="evidence" value="ECO:0007669"/>
    <property type="project" value="InterPro"/>
</dbReference>
<dbReference type="Gene3D" id="1.20.58.300">
    <property type="entry name" value="FlgN-like"/>
    <property type="match status" value="1"/>
</dbReference>
<feature type="region of interest" description="Disordered" evidence="4">
    <location>
        <begin position="127"/>
        <end position="146"/>
    </location>
</feature>
<evidence type="ECO:0000256" key="2">
    <source>
        <dbReference type="ARBA" id="ARBA00007703"/>
    </source>
</evidence>
<comment type="function">
    <text evidence="1">Required for the efficient initiation of filament assembly.</text>
</comment>
<dbReference type="SUPFAM" id="SSF140566">
    <property type="entry name" value="FlgN-like"/>
    <property type="match status" value="1"/>
</dbReference>
<organism evidence="5 6">
    <name type="scientific">Psychrosphaera haliotis</name>
    <dbReference type="NCBI Taxonomy" id="555083"/>
    <lineage>
        <taxon>Bacteria</taxon>
        <taxon>Pseudomonadati</taxon>
        <taxon>Pseudomonadota</taxon>
        <taxon>Gammaproteobacteria</taxon>
        <taxon>Alteromonadales</taxon>
        <taxon>Pseudoalteromonadaceae</taxon>
        <taxon>Psychrosphaera</taxon>
    </lineage>
</organism>
<comment type="similarity">
    <text evidence="2">Belongs to the FlgN family.</text>
</comment>
<dbReference type="EMBL" id="WOCD01000001">
    <property type="protein sequence ID" value="MUH71414.1"/>
    <property type="molecule type" value="Genomic_DNA"/>
</dbReference>
<dbReference type="Pfam" id="PF05130">
    <property type="entry name" value="FlgN"/>
    <property type="match status" value="1"/>
</dbReference>
<dbReference type="AlphaFoldDB" id="A0A6N8F5H3"/>
<evidence type="ECO:0000256" key="1">
    <source>
        <dbReference type="ARBA" id="ARBA00002397"/>
    </source>
</evidence>
<evidence type="ECO:0000313" key="5">
    <source>
        <dbReference type="EMBL" id="MUH71414.1"/>
    </source>
</evidence>
<evidence type="ECO:0000256" key="4">
    <source>
        <dbReference type="SAM" id="MobiDB-lite"/>
    </source>
</evidence>
<dbReference type="OrthoDB" id="9904457at2"/>
<evidence type="ECO:0000256" key="3">
    <source>
        <dbReference type="ARBA" id="ARBA00022795"/>
    </source>
</evidence>
<keyword evidence="6" id="KW-1185">Reference proteome</keyword>
<keyword evidence="3" id="KW-1005">Bacterial flagellum biogenesis</keyword>
<evidence type="ECO:0008006" key="7">
    <source>
        <dbReference type="Google" id="ProtNLM"/>
    </source>
</evidence>
<dbReference type="InterPro" id="IPR036679">
    <property type="entry name" value="FlgN-like_sf"/>
</dbReference>
<accession>A0A6N8F5H3</accession>
<reference evidence="5 6" key="1">
    <citation type="submission" date="2019-11" db="EMBL/GenBank/DDBJ databases">
        <title>P. haliotis isolates from Z. marina roots.</title>
        <authorList>
            <person name="Cohen M."/>
            <person name="Jospin G."/>
            <person name="Eisen J.A."/>
            <person name="Coil D.A."/>
        </authorList>
    </citation>
    <scope>NUCLEOTIDE SEQUENCE [LARGE SCALE GENOMIC DNA]</scope>
    <source>
        <strain evidence="5 6">UCD-MCMsp1aY</strain>
    </source>
</reference>
<dbReference type="Proteomes" id="UP000439994">
    <property type="component" value="Unassembled WGS sequence"/>
</dbReference>
<sequence>MTNEQTNMSSIDALLNTQLNTLNQLKSLLDKELDAVKNRNGSVLVEMSKDKEKLLVAIQQNDQQISSHPEAASIENSDTQISVKSSITELLEECQTQNEVIYLTAKQNEVVIEQVKQLLVGGSKNTTYDAYGQKRSGPSLTKGIKA</sequence>
<protein>
    <recommendedName>
        <fullName evidence="7">Flagellar protein FlgN</fullName>
    </recommendedName>
</protein>
<gene>
    <name evidence="5" type="ORF">GNP35_02215</name>
</gene>
<proteinExistence type="inferred from homology"/>